<reference evidence="1 2" key="1">
    <citation type="journal article" date="2011" name="BMC Genomics">
        <title>Complete genome sequence of Brachyspira intermedia reveals unique genomic features in Brachyspira species and phage-mediated horizontal gene transfer.</title>
        <authorList>
            <person name="Hafstrom T."/>
            <person name="Jansson D.S."/>
            <person name="Segerman B."/>
        </authorList>
    </citation>
    <scope>NUCLEOTIDE SEQUENCE [LARGE SCALE GENOMIC DNA]</scope>
    <source>
        <strain evidence="2">ATCC 51140 / PWS/A</strain>
    </source>
</reference>
<dbReference type="RefSeq" id="WP_014486557.1">
    <property type="nucleotide sequence ID" value="NC_017243.1"/>
</dbReference>
<name>G0EP30_BRAIP</name>
<protein>
    <submittedName>
        <fullName evidence="1">Portal protein, putative</fullName>
    </submittedName>
</protein>
<dbReference type="HOGENOM" id="CLU_1243362_0_0_12"/>
<dbReference type="Pfam" id="PF03237">
    <property type="entry name" value="Terminase_6N"/>
    <property type="match status" value="1"/>
</dbReference>
<dbReference type="eggNOG" id="COG4373">
    <property type="taxonomic scope" value="Bacteria"/>
</dbReference>
<evidence type="ECO:0000313" key="1">
    <source>
        <dbReference type="EMBL" id="AEM20704.1"/>
    </source>
</evidence>
<dbReference type="KEGG" id="bip:Bint_0068"/>
<gene>
    <name evidence="1" type="ordered locus">Bint_0068</name>
</gene>
<accession>G0EP30</accession>
<dbReference type="InterPro" id="IPR027417">
    <property type="entry name" value="P-loop_NTPase"/>
</dbReference>
<dbReference type="Gene3D" id="3.40.50.300">
    <property type="entry name" value="P-loop containing nucleotide triphosphate hydrolases"/>
    <property type="match status" value="1"/>
</dbReference>
<dbReference type="PATRIC" id="fig|1045858.4.peg.68"/>
<dbReference type="AlphaFoldDB" id="G0EP30"/>
<dbReference type="Proteomes" id="UP000008522">
    <property type="component" value="Chromosome"/>
</dbReference>
<proteinExistence type="predicted"/>
<organism evidence="1 2">
    <name type="scientific">Brachyspira intermedia (strain ATCC 51140 / PWS/A)</name>
    <name type="common">Serpulina intermedia</name>
    <dbReference type="NCBI Taxonomy" id="1045858"/>
    <lineage>
        <taxon>Bacteria</taxon>
        <taxon>Pseudomonadati</taxon>
        <taxon>Spirochaetota</taxon>
        <taxon>Spirochaetia</taxon>
        <taxon>Brachyspirales</taxon>
        <taxon>Brachyspiraceae</taxon>
        <taxon>Brachyspira</taxon>
    </lineage>
</organism>
<keyword evidence="2" id="KW-1185">Reference proteome</keyword>
<dbReference type="EMBL" id="CP002874">
    <property type="protein sequence ID" value="AEM20704.1"/>
    <property type="molecule type" value="Genomic_DNA"/>
</dbReference>
<sequence length="222" mass="25571">MNNKVKNKKILLPYQEKWIINQDKVKVWEKSRRIGASYVEALNCVLKASLSKKENGMSCYYISYAKDMTQQFIKDAAFWAKLLNIACEDFGETVIKDENKDITIYKIRFESGFEIWGLPSVPRSIRSKQGHIVIDEAAFCDDLKELLKAALAMLMWGGSVSILSTHNGEDNQFNLLVKDIESGRKDYYLQTTDIDEALRDGLYKKYVKYLKKNTVKVKNKNG</sequence>
<evidence type="ECO:0000313" key="2">
    <source>
        <dbReference type="Proteomes" id="UP000008522"/>
    </source>
</evidence>
<dbReference type="GeneID" id="88625974"/>